<dbReference type="PANTHER" id="PTHR46796">
    <property type="entry name" value="HTH-TYPE TRANSCRIPTIONAL ACTIVATOR RHAS-RELATED"/>
    <property type="match status" value="1"/>
</dbReference>
<accession>A0A1T4P376</accession>
<dbReference type="AlphaFoldDB" id="A0A1T4P376"/>
<evidence type="ECO:0000259" key="4">
    <source>
        <dbReference type="PROSITE" id="PS01124"/>
    </source>
</evidence>
<dbReference type="SUPFAM" id="SSF46689">
    <property type="entry name" value="Homeodomain-like"/>
    <property type="match status" value="1"/>
</dbReference>
<sequence length="279" mass="32328">MIYREFAPHPQLAPYVECYWKADADRPPFRDEESLIPDGTIELMFNFGDNYARVKNGSRQPVKGSHIIGIRQHALRISQTAHQHVFSVRFRLGGAYPLFRIPAHLLANDFWSLPDVLGRDYTLLEEQLFEATTDEQRVLLTDRFLLGRLEFDNTAHRFLQQYTAWMLQREDVSVADACKAFGISYKAMERRFSQVAGLTPSELLKIRRFNKAILAMYSCRHESLTAVAHSCGFYDQSHFIREFKQLSGTTPRRFLEEQYTIVQVIQPALAARLSKSYNL</sequence>
<evidence type="ECO:0000256" key="3">
    <source>
        <dbReference type="ARBA" id="ARBA00023163"/>
    </source>
</evidence>
<gene>
    <name evidence="5" type="ORF">SAMN04488128_1011879</name>
</gene>
<dbReference type="STRING" id="634771.SAMN04488128_1011879"/>
<proteinExistence type="predicted"/>
<protein>
    <submittedName>
        <fullName evidence="5">AraC-type DNA-binding protein</fullName>
    </submittedName>
</protein>
<dbReference type="InterPro" id="IPR009057">
    <property type="entry name" value="Homeodomain-like_sf"/>
</dbReference>
<keyword evidence="2 5" id="KW-0238">DNA-binding</keyword>
<dbReference type="Gene3D" id="1.10.10.60">
    <property type="entry name" value="Homeodomain-like"/>
    <property type="match status" value="1"/>
</dbReference>
<keyword evidence="3" id="KW-0804">Transcription</keyword>
<dbReference type="InterPro" id="IPR046532">
    <property type="entry name" value="DUF6597"/>
</dbReference>
<dbReference type="PROSITE" id="PS01124">
    <property type="entry name" value="HTH_ARAC_FAMILY_2"/>
    <property type="match status" value="1"/>
</dbReference>
<reference evidence="6" key="1">
    <citation type="submission" date="2017-02" db="EMBL/GenBank/DDBJ databases">
        <authorList>
            <person name="Varghese N."/>
            <person name="Submissions S."/>
        </authorList>
    </citation>
    <scope>NUCLEOTIDE SEQUENCE [LARGE SCALE GENOMIC DNA]</scope>
    <source>
        <strain evidence="6">DSM 22224</strain>
    </source>
</reference>
<name>A0A1T4P376_9BACT</name>
<evidence type="ECO:0000313" key="5">
    <source>
        <dbReference type="EMBL" id="SJZ85767.1"/>
    </source>
</evidence>
<dbReference type="InterPro" id="IPR018060">
    <property type="entry name" value="HTH_AraC"/>
</dbReference>
<dbReference type="GO" id="GO:0003700">
    <property type="term" value="F:DNA-binding transcription factor activity"/>
    <property type="evidence" value="ECO:0007669"/>
    <property type="project" value="InterPro"/>
</dbReference>
<dbReference type="OrthoDB" id="655946at2"/>
<dbReference type="InterPro" id="IPR050204">
    <property type="entry name" value="AraC_XylS_family_regulators"/>
</dbReference>
<keyword evidence="6" id="KW-1185">Reference proteome</keyword>
<evidence type="ECO:0000256" key="2">
    <source>
        <dbReference type="ARBA" id="ARBA00023125"/>
    </source>
</evidence>
<evidence type="ECO:0000256" key="1">
    <source>
        <dbReference type="ARBA" id="ARBA00023015"/>
    </source>
</evidence>
<dbReference type="Pfam" id="PF12833">
    <property type="entry name" value="HTH_18"/>
    <property type="match status" value="1"/>
</dbReference>
<dbReference type="PANTHER" id="PTHR46796:SF13">
    <property type="entry name" value="HTH-TYPE TRANSCRIPTIONAL ACTIVATOR RHAS"/>
    <property type="match status" value="1"/>
</dbReference>
<feature type="domain" description="HTH araC/xylS-type" evidence="4">
    <location>
        <begin position="157"/>
        <end position="257"/>
    </location>
</feature>
<organism evidence="5 6">
    <name type="scientific">Chitinophaga eiseniae</name>
    <dbReference type="NCBI Taxonomy" id="634771"/>
    <lineage>
        <taxon>Bacteria</taxon>
        <taxon>Pseudomonadati</taxon>
        <taxon>Bacteroidota</taxon>
        <taxon>Chitinophagia</taxon>
        <taxon>Chitinophagales</taxon>
        <taxon>Chitinophagaceae</taxon>
        <taxon>Chitinophaga</taxon>
    </lineage>
</organism>
<keyword evidence="1" id="KW-0805">Transcription regulation</keyword>
<dbReference type="Pfam" id="PF20240">
    <property type="entry name" value="DUF6597"/>
    <property type="match status" value="1"/>
</dbReference>
<dbReference type="GO" id="GO:0043565">
    <property type="term" value="F:sequence-specific DNA binding"/>
    <property type="evidence" value="ECO:0007669"/>
    <property type="project" value="InterPro"/>
</dbReference>
<dbReference type="EMBL" id="FUWZ01000001">
    <property type="protein sequence ID" value="SJZ85767.1"/>
    <property type="molecule type" value="Genomic_DNA"/>
</dbReference>
<dbReference type="Proteomes" id="UP000190367">
    <property type="component" value="Unassembled WGS sequence"/>
</dbReference>
<dbReference type="RefSeq" id="WP_078668438.1">
    <property type="nucleotide sequence ID" value="NZ_FUWZ01000001.1"/>
</dbReference>
<dbReference type="SMART" id="SM00342">
    <property type="entry name" value="HTH_ARAC"/>
    <property type="match status" value="1"/>
</dbReference>
<evidence type="ECO:0000313" key="6">
    <source>
        <dbReference type="Proteomes" id="UP000190367"/>
    </source>
</evidence>